<protein>
    <recommendedName>
        <fullName evidence="4">MFS transporter</fullName>
    </recommendedName>
</protein>
<feature type="transmembrane region" description="Helical" evidence="1">
    <location>
        <begin position="123"/>
        <end position="142"/>
    </location>
</feature>
<dbReference type="RefSeq" id="WP_344894917.1">
    <property type="nucleotide sequence ID" value="NZ_BAAAWD010000007.1"/>
</dbReference>
<organism evidence="2 3">
    <name type="scientific">Streptosporangium longisporum</name>
    <dbReference type="NCBI Taxonomy" id="46187"/>
    <lineage>
        <taxon>Bacteria</taxon>
        <taxon>Bacillati</taxon>
        <taxon>Actinomycetota</taxon>
        <taxon>Actinomycetes</taxon>
        <taxon>Streptosporangiales</taxon>
        <taxon>Streptosporangiaceae</taxon>
        <taxon>Streptosporangium</taxon>
    </lineage>
</organism>
<feature type="transmembrane region" description="Helical" evidence="1">
    <location>
        <begin position="32"/>
        <end position="51"/>
    </location>
</feature>
<feature type="transmembrane region" description="Helical" evidence="1">
    <location>
        <begin position="7"/>
        <end position="26"/>
    </location>
</feature>
<dbReference type="EMBL" id="BAAAWD010000007">
    <property type="protein sequence ID" value="GAA3007172.1"/>
    <property type="molecule type" value="Genomic_DNA"/>
</dbReference>
<comment type="caution">
    <text evidence="2">The sequence shown here is derived from an EMBL/GenBank/DDBJ whole genome shotgun (WGS) entry which is preliminary data.</text>
</comment>
<keyword evidence="3" id="KW-1185">Reference proteome</keyword>
<dbReference type="Proteomes" id="UP001499930">
    <property type="component" value="Unassembled WGS sequence"/>
</dbReference>
<evidence type="ECO:0000313" key="3">
    <source>
        <dbReference type="Proteomes" id="UP001499930"/>
    </source>
</evidence>
<keyword evidence="1" id="KW-1133">Transmembrane helix</keyword>
<accession>A0ABP6KHU0</accession>
<evidence type="ECO:0000256" key="1">
    <source>
        <dbReference type="SAM" id="Phobius"/>
    </source>
</evidence>
<proteinExistence type="predicted"/>
<sequence length="182" mass="19028">MYVLRSVRAAVFAVVCVTVSLAMHVLAGGAPVGADVLAWAVLPTAAGAFVLARRRRGFGVLMGAGFAAQYGMHLWFTAGAVPPPTTGHEHGDGGLSAGLFMLLVHTVTALLSAHWLERGERGLATLLHLLFASILTVLWRYAPAVHHPVAPPAAPADRVPLVARMLAAAVSRRGPPAFSYAI</sequence>
<feature type="transmembrane region" description="Helical" evidence="1">
    <location>
        <begin position="58"/>
        <end position="76"/>
    </location>
</feature>
<gene>
    <name evidence="2" type="ORF">GCM10017559_31570</name>
</gene>
<evidence type="ECO:0000313" key="2">
    <source>
        <dbReference type="EMBL" id="GAA3007172.1"/>
    </source>
</evidence>
<reference evidence="3" key="1">
    <citation type="journal article" date="2019" name="Int. J. Syst. Evol. Microbiol.">
        <title>The Global Catalogue of Microorganisms (GCM) 10K type strain sequencing project: providing services to taxonomists for standard genome sequencing and annotation.</title>
        <authorList>
            <consortium name="The Broad Institute Genomics Platform"/>
            <consortium name="The Broad Institute Genome Sequencing Center for Infectious Disease"/>
            <person name="Wu L."/>
            <person name="Ma J."/>
        </authorList>
    </citation>
    <scope>NUCLEOTIDE SEQUENCE [LARGE SCALE GENOMIC DNA]</scope>
    <source>
        <strain evidence="3">JCM 3106</strain>
    </source>
</reference>
<feature type="transmembrane region" description="Helical" evidence="1">
    <location>
        <begin position="96"/>
        <end position="116"/>
    </location>
</feature>
<keyword evidence="1" id="KW-0472">Membrane</keyword>
<keyword evidence="1" id="KW-0812">Transmembrane</keyword>
<name>A0ABP6KHU0_9ACTN</name>
<evidence type="ECO:0008006" key="4">
    <source>
        <dbReference type="Google" id="ProtNLM"/>
    </source>
</evidence>